<evidence type="ECO:0000259" key="2">
    <source>
        <dbReference type="Pfam" id="PF21722"/>
    </source>
</evidence>
<evidence type="ECO:0000256" key="1">
    <source>
        <dbReference type="SAM" id="MobiDB-lite"/>
    </source>
</evidence>
<accession>A0A649VCK6</accession>
<name>A0A649VCK6_9CAUD</name>
<evidence type="ECO:0000313" key="4">
    <source>
        <dbReference type="Proteomes" id="UP000423609"/>
    </source>
</evidence>
<protein>
    <submittedName>
        <fullName evidence="3">Minor tail protein</fullName>
    </submittedName>
</protein>
<organism evidence="3 4">
    <name type="scientific">Mycobacterium phage Indlulamithi</name>
    <dbReference type="NCBI Taxonomy" id="2656582"/>
    <lineage>
        <taxon>Viruses</taxon>
        <taxon>Duplodnaviria</taxon>
        <taxon>Heunggongvirae</taxon>
        <taxon>Uroviricota</taxon>
        <taxon>Caudoviricetes</taxon>
        <taxon>Indlulamithivirus</taxon>
        <taxon>Indlulamithivirus indlulamithi</taxon>
    </lineage>
</organism>
<feature type="region of interest" description="Disordered" evidence="1">
    <location>
        <begin position="1127"/>
        <end position="1168"/>
    </location>
</feature>
<dbReference type="Gene3D" id="2.60.120.260">
    <property type="entry name" value="Galactose-binding domain-like"/>
    <property type="match status" value="1"/>
</dbReference>
<gene>
    <name evidence="3" type="primary">27</name>
    <name evidence="3" type="ORF">PBI_INDLULAMITHI_27</name>
</gene>
<dbReference type="GeneID" id="55624466"/>
<feature type="compositionally biased region" description="Gly residues" evidence="1">
    <location>
        <begin position="1127"/>
        <end position="1145"/>
    </location>
</feature>
<reference evidence="3 4" key="1">
    <citation type="submission" date="2019-10" db="EMBL/GenBank/DDBJ databases">
        <authorList>
            <person name="Garlena R.A."/>
            <person name="Russell D.A."/>
            <person name="Pope W.H."/>
            <person name="Jacobs-Sera D."/>
            <person name="Hatfull G.F."/>
        </authorList>
    </citation>
    <scope>NUCLEOTIDE SEQUENCE [LARGE SCALE GENOMIC DNA]</scope>
</reference>
<keyword evidence="4" id="KW-1185">Reference proteome</keyword>
<evidence type="ECO:0000313" key="3">
    <source>
        <dbReference type="EMBL" id="QGJ90068.1"/>
    </source>
</evidence>
<dbReference type="RefSeq" id="YP_009853779.1">
    <property type="nucleotide sequence ID" value="NC_048824.1"/>
</dbReference>
<dbReference type="Pfam" id="PF21722">
    <property type="entry name" value="Gly_rich_2"/>
    <property type="match status" value="1"/>
</dbReference>
<proteinExistence type="predicted"/>
<dbReference type="InterPro" id="IPR049304">
    <property type="entry name" value="Gly_rich_dom"/>
</dbReference>
<dbReference type="KEGG" id="vg:55624466"/>
<feature type="domain" description="Glycine-rich" evidence="2">
    <location>
        <begin position="987"/>
        <end position="1165"/>
    </location>
</feature>
<dbReference type="Proteomes" id="UP000423609">
    <property type="component" value="Segment"/>
</dbReference>
<sequence length="1168" mass="121731">MTAFLSPAGIGAPASTSTDTRALKAINSRNLSYANKDFVKNMAWLNSSVDTLSQWSQKLQAGVDSANQNAIEQIQGFAADLFVLFAGLEPTGVDIGDLKYVIQGIGALLGINPDTPFPMNLLEAAGHLFSTYIIPLPQFSDVIFDAIDAWAVDLGLSPEFIQAMHDLQDAIEALGENFSDLFNSIGQLLEVFGPDFGPVGQLWNALMDLLDGVDTGALKPVISLLADLGIPFIQALTAIVNAGNAFLDPLGTIAGSQIASLGQNIVPKVSADTTVWSVGSNNVNAWVLDAAQSASGTDGSFTTLGNGQAKRILTQKTFQCKTGQKFTVKGSLRWNGIPTGTTEFGAIIVWYSDANEVSTTTLNIPAGHGATGGWTQSISYTDVTVPNNVNGFKIGARVGTTVTTGQVWADDLSMQLQGTIDQGLIAGLTQTLSNFLNFDFFDDIIGSPGQTPESVADWFLSFLTENSPIPGLNIIGSIPGRLLQNIGIGSIGGTAPNLLENPGFDTAVALDGEGIWTWDGTIGRSAPLGSAKVMGTGVFKELQTKTPIQVDQGQKLNLSGWVTWTGLGGYASNPIALGISTYSDIYGQNLVASVEIGNAVGGAGANSGFVQVSGQYQIPVGVASVRVRLILKATATAGQVNFDDLYLGKVQLLNWNLVDGLNDAWQGLLDTLGGGIGSVIEDIGNRLFALNPDGTLDASQLANMLNIPAINPLKVLGISAPTIVDTFRNTLEQLWGGLARSLDYDGKSLADVASQANNTSETADTALQVGEWNNALLGLRNNKSLFEGMDETEESNFTMDSMMIAGQADPPIINATAASSPGSIWRAKETAKKGFISYWGRGITNVTGLYLDIYKFNTATQTLALMHTSPNQIGVHTANWGLNVYYLPAEARFDVASGDVVLVCWRVTGTGTFQLAGIQSPWMTNHPTVIPRRPAVALPSGGPFNGVALSALDSYYSNNIPWFGIGIATGDVPPPYYAPRQTQLTQTGQWITWPIPTWANFVDVVLASGAGGGHGGDGGFGNSGQGGKRGNWGTETLQRGVDFPSNATQLQFFIGVGGTAGAKESNGGNGQASARAAITGGKAQLTVAGGLGATGYDNNGSNGESLPNLDYLGVPYTGGLGAAYNGGDGEAGQSPGGGGGGGQGGVYTVAWPGGKGGDGRGFVTARQS</sequence>
<dbReference type="EMBL" id="MN585993">
    <property type="protein sequence ID" value="QGJ90068.1"/>
    <property type="molecule type" value="Genomic_DNA"/>
</dbReference>